<accession>A0A402CKY5</accession>
<evidence type="ECO:0000313" key="2">
    <source>
        <dbReference type="Proteomes" id="UP000287519"/>
    </source>
</evidence>
<gene>
    <name evidence="1" type="ORF">Rhow_008757</name>
</gene>
<organism evidence="1 2">
    <name type="scientific">Rhodococcus wratislaviensis</name>
    <name type="common">Tsukamurella wratislaviensis</name>
    <dbReference type="NCBI Taxonomy" id="44752"/>
    <lineage>
        <taxon>Bacteria</taxon>
        <taxon>Bacillati</taxon>
        <taxon>Actinomycetota</taxon>
        <taxon>Actinomycetes</taxon>
        <taxon>Mycobacteriales</taxon>
        <taxon>Nocardiaceae</taxon>
        <taxon>Rhodococcus</taxon>
    </lineage>
</organism>
<protein>
    <submittedName>
        <fullName evidence="1">Uncharacterized protein</fullName>
    </submittedName>
</protein>
<keyword evidence="2" id="KW-1185">Reference proteome</keyword>
<dbReference type="EMBL" id="BHYM01000093">
    <property type="protein sequence ID" value="GCE44336.1"/>
    <property type="molecule type" value="Genomic_DNA"/>
</dbReference>
<name>A0A402CKY5_RHOWR</name>
<reference evidence="1 2" key="1">
    <citation type="submission" date="2018-11" db="EMBL/GenBank/DDBJ databases">
        <title>Microbial catabolism of amino acid.</title>
        <authorList>
            <person name="Hibi M."/>
            <person name="Ogawa J."/>
        </authorList>
    </citation>
    <scope>NUCLEOTIDE SEQUENCE [LARGE SCALE GENOMIC DNA]</scope>
    <source>
        <strain evidence="1 2">C31-06</strain>
    </source>
</reference>
<comment type="caution">
    <text evidence="1">The sequence shown here is derived from an EMBL/GenBank/DDBJ whole genome shotgun (WGS) entry which is preliminary data.</text>
</comment>
<evidence type="ECO:0000313" key="1">
    <source>
        <dbReference type="EMBL" id="GCE44336.1"/>
    </source>
</evidence>
<proteinExistence type="predicted"/>
<dbReference type="Proteomes" id="UP000287519">
    <property type="component" value="Unassembled WGS sequence"/>
</dbReference>
<dbReference type="AlphaFoldDB" id="A0A402CKY5"/>
<sequence length="42" mass="4777">MTGLDEQGRPVLAQPLAEMVAVARSGRRRRWMGVWRRRTGAP</sequence>